<organism evidence="1 2">
    <name type="scientific">Naganishia vaughanmartiniae</name>
    <dbReference type="NCBI Taxonomy" id="1424756"/>
    <lineage>
        <taxon>Eukaryota</taxon>
        <taxon>Fungi</taxon>
        <taxon>Dikarya</taxon>
        <taxon>Basidiomycota</taxon>
        <taxon>Agaricomycotina</taxon>
        <taxon>Tremellomycetes</taxon>
        <taxon>Filobasidiales</taxon>
        <taxon>Filobasidiaceae</taxon>
        <taxon>Naganishia</taxon>
    </lineage>
</organism>
<sequence>MSGSAYDLPPPLESAPPPPPVESPLAETYEKYPAATHVVGEKQSRIDNNDDAVPARAATGATAVDPSPKKKASIAVPSRQATGNNNDTPPPPGSVLKRLTTGLLTPDRPIRKVPGYARSWINIARSSYLNILLIFIPISWALHFTVEHNNPTAVFCCCFVAVIPLAALLGYTTEQLTLYTSQTIGGLLNATLGNVVELIVGIIGEFRKLLVMMSEAKQRKSSLEGRDRKENSIWAGTKAKRRERGDGGTRYAEQAFMATASQLNSSLLLFSVIAVLIPSAFHFSITTTTDGAGTSITTDQEKADILALSHGVAIILLLIYMGYLLFQFFTHADLFADRKGPTGSTRYPDEVTRRPGQLARKLRRKRPGNKRTGGENDLESEDSTSATSGYLPEADQPEVVEGGIGHAIAHVHGTSSAFQRNGEGMMVNRKGQVVRTSATRAEGEEPEEDDEEEEPELNWQSAIICMILISAVVGVTAEFLVGSINGLVETHPALSQEWVGLILLPIIGNAAEHLTALITAYKDKVDLALAVAVGSSIQIALFVIPIIVLIGWIIGKPLLMLFDPFESVVLFLSVIIVNQTLSDGKSNWMEGFLLFMVYIMVAVVFWYYPGSETANLIGQAGCS</sequence>
<keyword evidence="2" id="KW-1185">Reference proteome</keyword>
<evidence type="ECO:0000313" key="2">
    <source>
        <dbReference type="Proteomes" id="UP001243375"/>
    </source>
</evidence>
<dbReference type="EMBL" id="JASBWU010000028">
    <property type="protein sequence ID" value="KAJ9111752.1"/>
    <property type="molecule type" value="Genomic_DNA"/>
</dbReference>
<comment type="caution">
    <text evidence="1">The sequence shown here is derived from an EMBL/GenBank/DDBJ whole genome shotgun (WGS) entry which is preliminary data.</text>
</comment>
<evidence type="ECO:0000313" key="1">
    <source>
        <dbReference type="EMBL" id="KAJ9111752.1"/>
    </source>
</evidence>
<gene>
    <name evidence="1" type="ORF">QFC22_006411</name>
</gene>
<name>A0ACC2WMG7_9TREE</name>
<dbReference type="Proteomes" id="UP001243375">
    <property type="component" value="Unassembled WGS sequence"/>
</dbReference>
<proteinExistence type="predicted"/>
<protein>
    <submittedName>
        <fullName evidence="1">Uncharacterized protein</fullName>
    </submittedName>
</protein>
<accession>A0ACC2WMG7</accession>
<reference evidence="1" key="1">
    <citation type="submission" date="2023-04" db="EMBL/GenBank/DDBJ databases">
        <title>Draft Genome sequencing of Naganishia species isolated from polar environments using Oxford Nanopore Technology.</title>
        <authorList>
            <person name="Leo P."/>
            <person name="Venkateswaran K."/>
        </authorList>
    </citation>
    <scope>NUCLEOTIDE SEQUENCE</scope>
    <source>
        <strain evidence="1">MNA-CCFEE 5425</strain>
    </source>
</reference>